<feature type="active site" description="Proton donor/acceptor" evidence="7">
    <location>
        <position position="93"/>
    </location>
</feature>
<feature type="binding site" evidence="7">
    <location>
        <begin position="29"/>
        <end position="30"/>
    </location>
    <ligand>
        <name>substrate</name>
    </ligand>
</feature>
<dbReference type="SUPFAM" id="SSF53681">
    <property type="entry name" value="Aspartate/glutamate racemase"/>
    <property type="match status" value="2"/>
</dbReference>
<dbReference type="EMBL" id="OZ034688">
    <property type="protein sequence ID" value="CAL1329147.1"/>
    <property type="molecule type" value="Genomic_DNA"/>
</dbReference>
<keyword evidence="6 7" id="KW-0961">Cell wall biogenesis/degradation</keyword>
<dbReference type="Gene3D" id="3.40.50.1860">
    <property type="match status" value="2"/>
</dbReference>
<reference evidence="8" key="1">
    <citation type="submission" date="2024-04" db="EMBL/GenBank/DDBJ databases">
        <authorList>
            <person name="Manzano-Marin A."/>
            <person name="Manzano-Marin A."/>
            <person name="Alejandro Manzano Marin A."/>
        </authorList>
    </citation>
    <scope>NUCLEOTIDE SEQUENCE [LARGE SCALE GENOMIC DNA]</scope>
    <source>
        <strain evidence="8">TABTEA</strain>
    </source>
</reference>
<keyword evidence="3 7" id="KW-0133">Cell shape</keyword>
<accession>A0ABM9NNU3</accession>
<comment type="pathway">
    <text evidence="7">Cell wall biogenesis; peptidoglycan biosynthesis.</text>
</comment>
<feature type="active site" description="Proton donor/acceptor" evidence="7">
    <location>
        <position position="205"/>
    </location>
</feature>
<dbReference type="PROSITE" id="PS00924">
    <property type="entry name" value="ASP_GLU_RACEMASE_2"/>
    <property type="match status" value="1"/>
</dbReference>
<dbReference type="InterPro" id="IPR015942">
    <property type="entry name" value="Asp/Glu/hydantoin_racemase"/>
</dbReference>
<keyword evidence="4 7" id="KW-0573">Peptidoglycan synthesis</keyword>
<dbReference type="InterPro" id="IPR001920">
    <property type="entry name" value="Asp/Glu_race"/>
</dbReference>
<sequence length="286" mass="32944">MFNIPKKKIFFKKITKNVLKTRPTILIFDSGVGGLTIYREIKKKIPNAHFIYAFDNEAFPYGEKNELFILNRVFKIIKYISLKHLLTIVIIACNTVSTIGLTKLRAVFHFPIVGVVPAIKPAIKFTRNGIICLLATKNTIKSKYTTELINRFVINCKIISLYSTKLVQLAEKKIYEEKLNSKEIINAIKQLIIIPEQPDTIILGCTHFPLLIKEFEKIFPKKTKFIDSSLAVANRIIWLLNNQTEIKYSNEENFAYCSSITKISEKLRFVLKNEGFNLLKQLILNN</sequence>
<dbReference type="PANTHER" id="PTHR21198:SF2">
    <property type="entry name" value="GLUTAMATE RACEMASE"/>
    <property type="match status" value="1"/>
</dbReference>
<feature type="binding site" evidence="7">
    <location>
        <begin position="94"/>
        <end position="95"/>
    </location>
    <ligand>
        <name>substrate</name>
    </ligand>
</feature>
<evidence type="ECO:0000256" key="3">
    <source>
        <dbReference type="ARBA" id="ARBA00022960"/>
    </source>
</evidence>
<evidence type="ECO:0000256" key="5">
    <source>
        <dbReference type="ARBA" id="ARBA00023235"/>
    </source>
</evidence>
<evidence type="ECO:0000256" key="1">
    <source>
        <dbReference type="ARBA" id="ARBA00001602"/>
    </source>
</evidence>
<feature type="binding site" evidence="7">
    <location>
        <begin position="206"/>
        <end position="207"/>
    </location>
    <ligand>
        <name>substrate</name>
    </ligand>
</feature>
<dbReference type="NCBIfam" id="TIGR00067">
    <property type="entry name" value="glut_race"/>
    <property type="match status" value="1"/>
</dbReference>
<dbReference type="InterPro" id="IPR033134">
    <property type="entry name" value="Asp/Glu_racemase_AS_2"/>
</dbReference>
<name>A0ABM9NNU3_9GAMM</name>
<evidence type="ECO:0000256" key="2">
    <source>
        <dbReference type="ARBA" id="ARBA00013090"/>
    </source>
</evidence>
<comment type="catalytic activity">
    <reaction evidence="1 7">
        <text>L-glutamate = D-glutamate</text>
        <dbReference type="Rhea" id="RHEA:12813"/>
        <dbReference type="ChEBI" id="CHEBI:29985"/>
        <dbReference type="ChEBI" id="CHEBI:29986"/>
        <dbReference type="EC" id="5.1.1.3"/>
    </reaction>
</comment>
<evidence type="ECO:0000256" key="4">
    <source>
        <dbReference type="ARBA" id="ARBA00022984"/>
    </source>
</evidence>
<dbReference type="InterPro" id="IPR004391">
    <property type="entry name" value="Glu_race"/>
</dbReference>
<proteinExistence type="inferred from homology"/>
<evidence type="ECO:0000256" key="7">
    <source>
        <dbReference type="HAMAP-Rule" id="MF_00258"/>
    </source>
</evidence>
<evidence type="ECO:0000313" key="8">
    <source>
        <dbReference type="EMBL" id="CAL1329147.1"/>
    </source>
</evidence>
<keyword evidence="9" id="KW-1185">Reference proteome</keyword>
<gene>
    <name evidence="7 8" type="primary">murI</name>
    <name evidence="8" type="ORF">PRHACTZTBTEA_222</name>
</gene>
<comment type="similarity">
    <text evidence="7">Belongs to the aspartate/glutamate racemases family.</text>
</comment>
<dbReference type="EC" id="5.1.1.3" evidence="2 7"/>
<dbReference type="GO" id="GO:0008881">
    <property type="term" value="F:glutamate racemase activity"/>
    <property type="evidence" value="ECO:0007669"/>
    <property type="project" value="UniProtKB-EC"/>
</dbReference>
<comment type="function">
    <text evidence="7">Provides the (R)-glutamate required for cell wall biosynthesis.</text>
</comment>
<keyword evidence="5 7" id="KW-0413">Isomerase</keyword>
<dbReference type="HAMAP" id="MF_00258">
    <property type="entry name" value="Glu_racemase"/>
    <property type="match status" value="1"/>
</dbReference>
<protein>
    <recommendedName>
        <fullName evidence="2 7">Glutamate racemase</fullName>
        <ecNumber evidence="2 7">5.1.1.3</ecNumber>
    </recommendedName>
</protein>
<dbReference type="Proteomes" id="UP001497533">
    <property type="component" value="Chromosome"/>
</dbReference>
<feature type="binding site" evidence="7">
    <location>
        <begin position="61"/>
        <end position="62"/>
    </location>
    <ligand>
        <name>substrate</name>
    </ligand>
</feature>
<organism evidence="8 9">
    <name type="scientific">Candidatus Providencia siddallii</name>
    <dbReference type="NCBI Taxonomy" id="1715285"/>
    <lineage>
        <taxon>Bacteria</taxon>
        <taxon>Pseudomonadati</taxon>
        <taxon>Pseudomonadota</taxon>
        <taxon>Gammaproteobacteria</taxon>
        <taxon>Enterobacterales</taxon>
        <taxon>Morganellaceae</taxon>
        <taxon>Providencia</taxon>
    </lineage>
</organism>
<dbReference type="Pfam" id="PF01177">
    <property type="entry name" value="Asp_Glu_race"/>
    <property type="match status" value="1"/>
</dbReference>
<evidence type="ECO:0000256" key="6">
    <source>
        <dbReference type="ARBA" id="ARBA00023316"/>
    </source>
</evidence>
<dbReference type="PANTHER" id="PTHR21198">
    <property type="entry name" value="GLUTAMATE RACEMASE"/>
    <property type="match status" value="1"/>
</dbReference>
<evidence type="ECO:0000313" key="9">
    <source>
        <dbReference type="Proteomes" id="UP001497533"/>
    </source>
</evidence>